<dbReference type="AlphaFoldDB" id="A0A3M7CMN9"/>
<dbReference type="Pfam" id="PF00651">
    <property type="entry name" value="BTB"/>
    <property type="match status" value="1"/>
</dbReference>
<protein>
    <recommendedName>
        <fullName evidence="1">BTB domain-containing protein</fullName>
    </recommendedName>
</protein>
<dbReference type="PANTHER" id="PTHR47843:SF5">
    <property type="entry name" value="BTB_POZ DOMAIN PROTEIN"/>
    <property type="match status" value="1"/>
</dbReference>
<dbReference type="PROSITE" id="PS50097">
    <property type="entry name" value="BTB"/>
    <property type="match status" value="1"/>
</dbReference>
<dbReference type="CDD" id="cd18186">
    <property type="entry name" value="BTB_POZ_ZBTB_KLHL-like"/>
    <property type="match status" value="1"/>
</dbReference>
<evidence type="ECO:0000259" key="1">
    <source>
        <dbReference type="PROSITE" id="PS50097"/>
    </source>
</evidence>
<accession>A0A3M7CMN9</accession>
<proteinExistence type="predicted"/>
<dbReference type="PANTHER" id="PTHR47843">
    <property type="entry name" value="BTB DOMAIN-CONTAINING PROTEIN-RELATED"/>
    <property type="match status" value="1"/>
</dbReference>
<dbReference type="OrthoDB" id="6359816at2759"/>
<name>A0A3M7CMN9_HORWE</name>
<dbReference type="Proteomes" id="UP000270230">
    <property type="component" value="Unassembled WGS sequence"/>
</dbReference>
<feature type="domain" description="BTB" evidence="1">
    <location>
        <begin position="22"/>
        <end position="103"/>
    </location>
</feature>
<reference evidence="2 3" key="1">
    <citation type="journal article" date="2018" name="BMC Genomics">
        <title>Genomic evidence for intraspecific hybridization in a clonal and extremely halotolerant yeast.</title>
        <authorList>
            <person name="Gostincar C."/>
            <person name="Stajich J.E."/>
            <person name="Zupancic J."/>
            <person name="Zalar P."/>
            <person name="Gunde-Cimerman N."/>
        </authorList>
    </citation>
    <scope>NUCLEOTIDE SEQUENCE [LARGE SCALE GENOMIC DNA]</scope>
    <source>
        <strain evidence="2 3">EXF-151</strain>
    </source>
</reference>
<sequence length="214" mass="23174">MSEGQSASNEALQKLLDTGEYSDLTIKCGLRAFKVHKAIVCARSEYFAAASKPGAFKEGATGTIELLSTVDPNAAKDDPSFDDPAAVKLMTDFLYLHDYPLTRTYLDASDPLDLFSKILCSSGDFGAIMDVKVYALGSKYQIPSLQSASLKKFEEAANLAWATDEFVHAVHLVHSTTPDSDKGLRDVTARVLLEYDDVIFANPAMEAVLAPPEA</sequence>
<evidence type="ECO:0000313" key="2">
    <source>
        <dbReference type="EMBL" id="RMY53378.1"/>
    </source>
</evidence>
<evidence type="ECO:0000313" key="3">
    <source>
        <dbReference type="Proteomes" id="UP000270230"/>
    </source>
</evidence>
<dbReference type="InterPro" id="IPR000210">
    <property type="entry name" value="BTB/POZ_dom"/>
</dbReference>
<comment type="caution">
    <text evidence="2">The sequence shown here is derived from an EMBL/GenBank/DDBJ whole genome shotgun (WGS) entry which is preliminary data.</text>
</comment>
<dbReference type="SUPFAM" id="SSF54695">
    <property type="entry name" value="POZ domain"/>
    <property type="match status" value="1"/>
</dbReference>
<dbReference type="EMBL" id="QWIN01000348">
    <property type="protein sequence ID" value="RMY53378.1"/>
    <property type="molecule type" value="Genomic_DNA"/>
</dbReference>
<organism evidence="2 3">
    <name type="scientific">Hortaea werneckii</name>
    <name type="common">Black yeast</name>
    <name type="synonym">Cladosporium werneckii</name>
    <dbReference type="NCBI Taxonomy" id="91943"/>
    <lineage>
        <taxon>Eukaryota</taxon>
        <taxon>Fungi</taxon>
        <taxon>Dikarya</taxon>
        <taxon>Ascomycota</taxon>
        <taxon>Pezizomycotina</taxon>
        <taxon>Dothideomycetes</taxon>
        <taxon>Dothideomycetidae</taxon>
        <taxon>Mycosphaerellales</taxon>
        <taxon>Teratosphaeriaceae</taxon>
        <taxon>Hortaea</taxon>
    </lineage>
</organism>
<dbReference type="Gene3D" id="3.30.710.10">
    <property type="entry name" value="Potassium Channel Kv1.1, Chain A"/>
    <property type="match status" value="1"/>
</dbReference>
<gene>
    <name evidence="2" type="ORF">D0865_05279</name>
</gene>
<dbReference type="InterPro" id="IPR011333">
    <property type="entry name" value="SKP1/BTB/POZ_sf"/>
</dbReference>